<sequence length="42" mass="4896">MIWSHVFAISIIVLLYALFFLGSIKHIHNLKKENEGDKDEPK</sequence>
<reference evidence="3" key="1">
    <citation type="submission" date="2020-04" db="EMBL/GenBank/DDBJ databases">
        <authorList>
            <person name="Chiriac C."/>
            <person name="Salcher M."/>
            <person name="Ghai R."/>
            <person name="Kavagutti S V."/>
        </authorList>
    </citation>
    <scope>NUCLEOTIDE SEQUENCE</scope>
</reference>
<protein>
    <submittedName>
        <fullName evidence="3">Uncharacterized protein</fullName>
    </submittedName>
</protein>
<name>A0A6J5LH80_9CAUD</name>
<organism evidence="3">
    <name type="scientific">uncultured Caudovirales phage</name>
    <dbReference type="NCBI Taxonomy" id="2100421"/>
    <lineage>
        <taxon>Viruses</taxon>
        <taxon>Duplodnaviria</taxon>
        <taxon>Heunggongvirae</taxon>
        <taxon>Uroviricota</taxon>
        <taxon>Caudoviricetes</taxon>
        <taxon>Peduoviridae</taxon>
        <taxon>Maltschvirus</taxon>
        <taxon>Maltschvirus maltsch</taxon>
    </lineage>
</organism>
<evidence type="ECO:0000313" key="3">
    <source>
        <dbReference type="EMBL" id="CAB4134018.1"/>
    </source>
</evidence>
<evidence type="ECO:0000256" key="1">
    <source>
        <dbReference type="SAM" id="Phobius"/>
    </source>
</evidence>
<dbReference type="EMBL" id="LR796285">
    <property type="protein sequence ID" value="CAB4134018.1"/>
    <property type="molecule type" value="Genomic_DNA"/>
</dbReference>
<dbReference type="EMBL" id="LR796232">
    <property type="protein sequence ID" value="CAB4128577.1"/>
    <property type="molecule type" value="Genomic_DNA"/>
</dbReference>
<keyword evidence="1" id="KW-1133">Transmembrane helix</keyword>
<evidence type="ECO:0000313" key="2">
    <source>
        <dbReference type="EMBL" id="CAB4128577.1"/>
    </source>
</evidence>
<keyword evidence="1" id="KW-0472">Membrane</keyword>
<accession>A0A6J5LH80</accession>
<feature type="transmembrane region" description="Helical" evidence="1">
    <location>
        <begin position="6"/>
        <end position="24"/>
    </location>
</feature>
<proteinExistence type="predicted"/>
<gene>
    <name evidence="2" type="ORF">UFOVP101_50</name>
    <name evidence="3" type="ORF">UFOVP270_6</name>
</gene>
<keyword evidence="1" id="KW-0812">Transmembrane</keyword>